<comment type="caution">
    <text evidence="2">The sequence shown here is derived from an EMBL/GenBank/DDBJ whole genome shotgun (WGS) entry which is preliminary data.</text>
</comment>
<dbReference type="AlphaFoldDB" id="A0A917M531"/>
<keyword evidence="3" id="KW-1185">Reference proteome</keyword>
<dbReference type="Proteomes" id="UP000600247">
    <property type="component" value="Unassembled WGS sequence"/>
</dbReference>
<sequence>MLPKLPLDDRTYADIVDQSRRMIPKRVPEWTDENAHDPGITFLELFAWLTEMQRYYISRVPDKSRIKFLDLLGVSPRDAAAAVAEICFDGISRKTVIPRGTKLLAEDQIFETVRALSLVPLKLDRIISRTELEANDVTASNEQRNVAFYPFGKEAVEGSRMYVSFDRDLEPSELVTFSVKLSGSKSAGMEDEESSASRIEPLDLAGITPSAKLSWKAYVLDEQNGTAGWLPLEVVEDRTLHLTVSGQITFRNKARMLPITVHPANDRFRYWICCTIEEGGYELPPRIAGLRLHTVNAVQKDTLCESIPVQIPICEAEIRVSSYLALHGHIHLQVQRENGGWIYVDPIQASSNDRITYRVLKDLEAGEAVIHLIAGEGVQQLESETSIRVIASAPGFEAHRYIGRSNGLPGQQFELYELPCVRKDAIALQVAVVDEDGMTVWQDWTRVDDFDRSKPEDRHYLYDPVKRLIIFGNNEQGAIPSLSLEDNIALIGCELGGGERGNVKPGLLSEWVHEEHRPAGVFVSNPDYAAGGREAEQLQETLQRAQSELKKTFRAVTDEDYETIVKATPGVDVARVHAIPLFKPGLAEYPREKAQGQVSVVVVPNSFSRTPQPSGGFLQTVKRHLDSRRLVTAEVHVIPPVYIKVTVHAVVVVEPQFIDEGDAIAAALRELLRPLDGTGEGAGKGWAFGRPVYKGDIYNALSGRNGVVFIQDLWLDADGAHVKKSKGGDIILPPHGLIYSGEHEIELVSRLHL</sequence>
<dbReference type="EMBL" id="BMHY01000007">
    <property type="protein sequence ID" value="GGG77831.1"/>
    <property type="molecule type" value="Genomic_DNA"/>
</dbReference>
<dbReference type="RefSeq" id="WP_188890780.1">
    <property type="nucleotide sequence ID" value="NZ_BMHY01000007.1"/>
</dbReference>
<evidence type="ECO:0000313" key="2">
    <source>
        <dbReference type="EMBL" id="GGG77831.1"/>
    </source>
</evidence>
<organism evidence="2 3">
    <name type="scientific">Paenibacillus radicis</name>
    <name type="common">ex Gao et al. 2016</name>
    <dbReference type="NCBI Taxonomy" id="1737354"/>
    <lineage>
        <taxon>Bacteria</taxon>
        <taxon>Bacillati</taxon>
        <taxon>Bacillota</taxon>
        <taxon>Bacilli</taxon>
        <taxon>Bacillales</taxon>
        <taxon>Paenibacillaceae</taxon>
        <taxon>Paenibacillus</taxon>
    </lineage>
</organism>
<keyword evidence="1" id="KW-0175">Coiled coil</keyword>
<protein>
    <recommendedName>
        <fullName evidence="4">Baseplate assembly protein</fullName>
    </recommendedName>
</protein>
<gene>
    <name evidence="2" type="ORF">GCM10010918_38260</name>
</gene>
<dbReference type="InterPro" id="IPR011749">
    <property type="entry name" value="CHP02243"/>
</dbReference>
<name>A0A917M531_9BACL</name>
<evidence type="ECO:0000313" key="3">
    <source>
        <dbReference type="Proteomes" id="UP000600247"/>
    </source>
</evidence>
<reference evidence="2 3" key="1">
    <citation type="journal article" date="2014" name="Int. J. Syst. Evol. Microbiol.">
        <title>Complete genome sequence of Corynebacterium casei LMG S-19264T (=DSM 44701T), isolated from a smear-ripened cheese.</title>
        <authorList>
            <consortium name="US DOE Joint Genome Institute (JGI-PGF)"/>
            <person name="Walter F."/>
            <person name="Albersmeier A."/>
            <person name="Kalinowski J."/>
            <person name="Ruckert C."/>
        </authorList>
    </citation>
    <scope>NUCLEOTIDE SEQUENCE [LARGE SCALE GENOMIC DNA]</scope>
    <source>
        <strain evidence="2 3">CGMCC 1.15286</strain>
    </source>
</reference>
<proteinExistence type="predicted"/>
<accession>A0A917M531</accession>
<feature type="coiled-coil region" evidence="1">
    <location>
        <begin position="528"/>
        <end position="555"/>
    </location>
</feature>
<evidence type="ECO:0008006" key="4">
    <source>
        <dbReference type="Google" id="ProtNLM"/>
    </source>
</evidence>
<dbReference type="NCBIfam" id="TIGR02243">
    <property type="entry name" value="putative baseplate assembly protein"/>
    <property type="match status" value="1"/>
</dbReference>
<evidence type="ECO:0000256" key="1">
    <source>
        <dbReference type="SAM" id="Coils"/>
    </source>
</evidence>